<dbReference type="InterPro" id="IPR046960">
    <property type="entry name" value="PPR_At4g14850-like_plant"/>
</dbReference>
<reference evidence="3 5" key="1">
    <citation type="journal article" date="2019" name="Genome Biol. Evol.">
        <title>Insights into the evolution of the New World diploid cottons (Gossypium, subgenus Houzingenia) based on genome sequencing.</title>
        <authorList>
            <person name="Grover C.E."/>
            <person name="Arick M.A. 2nd"/>
            <person name="Thrash A."/>
            <person name="Conover J.L."/>
            <person name="Sanders W.S."/>
            <person name="Peterson D.G."/>
            <person name="Frelichowski J.E."/>
            <person name="Scheffler J.A."/>
            <person name="Scheffler B.E."/>
            <person name="Wendel J.F."/>
        </authorList>
    </citation>
    <scope>NUCLEOTIDE SEQUENCE [LARGE SCALE GENOMIC DNA]</scope>
    <source>
        <strain evidence="3">1</strain>
        <tissue evidence="3">Leaf</tissue>
    </source>
</reference>
<protein>
    <recommendedName>
        <fullName evidence="6">Pentatricopeptide repeat-containing protein</fullName>
    </recommendedName>
</protein>
<reference evidence="3" key="2">
    <citation type="submission" date="2020-04" db="EMBL/GenBank/DDBJ databases">
        <authorList>
            <person name="Grover C.E."/>
            <person name="Arick M.A. II"/>
            <person name="Thrash A."/>
            <person name="Conover J.L."/>
            <person name="Sanders W.S."/>
            <person name="Peterson D.G."/>
            <person name="Scheffler J.A."/>
            <person name="Scheffler B.E."/>
            <person name="Wendel J.F."/>
        </authorList>
    </citation>
    <scope>NUCLEOTIDE SEQUENCE</scope>
    <source>
        <strain evidence="3">1</strain>
        <tissue evidence="3">Leaf</tissue>
    </source>
</reference>
<dbReference type="InterPro" id="IPR011990">
    <property type="entry name" value="TPR-like_helical_dom_sf"/>
</dbReference>
<comment type="caution">
    <text evidence="3">The sequence shown here is derived from an EMBL/GenBank/DDBJ whole genome shotgun (WGS) entry which is preliminary data.</text>
</comment>
<evidence type="ECO:0000313" key="3">
    <source>
        <dbReference type="EMBL" id="MBA0854683.1"/>
    </source>
</evidence>
<dbReference type="PANTHER" id="PTHR47926">
    <property type="entry name" value="PENTATRICOPEPTIDE REPEAT-CONTAINING PROTEIN"/>
    <property type="match status" value="1"/>
</dbReference>
<dbReference type="Gene3D" id="1.25.40.10">
    <property type="entry name" value="Tetratricopeptide repeat domain"/>
    <property type="match status" value="1"/>
</dbReference>
<dbReference type="OrthoDB" id="1855397at2759"/>
<feature type="non-terminal residue" evidence="3">
    <location>
        <position position="1"/>
    </location>
</feature>
<dbReference type="Pfam" id="PF01535">
    <property type="entry name" value="PPR"/>
    <property type="match status" value="2"/>
</dbReference>
<proteinExistence type="predicted"/>
<dbReference type="GO" id="GO:0009451">
    <property type="term" value="P:RNA modification"/>
    <property type="evidence" value="ECO:0007669"/>
    <property type="project" value="InterPro"/>
</dbReference>
<gene>
    <name evidence="3" type="ORF">Goshw_003655</name>
    <name evidence="4" type="ORF">Goshw_015336</name>
</gene>
<evidence type="ECO:0008006" key="6">
    <source>
        <dbReference type="Google" id="ProtNLM"/>
    </source>
</evidence>
<dbReference type="EMBL" id="JABFAF010000005">
    <property type="protein sequence ID" value="MBA0855550.1"/>
    <property type="molecule type" value="Genomic_DNA"/>
</dbReference>
<dbReference type="GO" id="GO:0003723">
    <property type="term" value="F:RNA binding"/>
    <property type="evidence" value="ECO:0007669"/>
    <property type="project" value="InterPro"/>
</dbReference>
<sequence>MKISECNFTDADFNMICHQWCLLAIEFQSGTTFLGNRFVDLYLKVGSFHDVSKVFEEINDKNVISWNIWLNGLLKFRHFKKACSLFDEMPEKDVVSWNSMISGCG</sequence>
<evidence type="ECO:0000256" key="2">
    <source>
        <dbReference type="PROSITE-ProRule" id="PRU00708"/>
    </source>
</evidence>
<feature type="repeat" description="PPR" evidence="2">
    <location>
        <begin position="62"/>
        <end position="96"/>
    </location>
</feature>
<organism evidence="3 5">
    <name type="scientific">Gossypium schwendimanii</name>
    <name type="common">Cotton</name>
    <dbReference type="NCBI Taxonomy" id="34291"/>
    <lineage>
        <taxon>Eukaryota</taxon>
        <taxon>Viridiplantae</taxon>
        <taxon>Streptophyta</taxon>
        <taxon>Embryophyta</taxon>
        <taxon>Tracheophyta</taxon>
        <taxon>Spermatophyta</taxon>
        <taxon>Magnoliopsida</taxon>
        <taxon>eudicotyledons</taxon>
        <taxon>Gunneridae</taxon>
        <taxon>Pentapetalae</taxon>
        <taxon>rosids</taxon>
        <taxon>malvids</taxon>
        <taxon>Malvales</taxon>
        <taxon>Malvaceae</taxon>
        <taxon>Malvoideae</taxon>
        <taxon>Gossypium</taxon>
    </lineage>
</organism>
<accession>A0A7J9L7M3</accession>
<evidence type="ECO:0000313" key="4">
    <source>
        <dbReference type="EMBL" id="MBA0855550.1"/>
    </source>
</evidence>
<evidence type="ECO:0000313" key="5">
    <source>
        <dbReference type="Proteomes" id="UP000593576"/>
    </source>
</evidence>
<dbReference type="Proteomes" id="UP000593576">
    <property type="component" value="Unassembled WGS sequence"/>
</dbReference>
<dbReference type="InterPro" id="IPR002885">
    <property type="entry name" value="PPR_rpt"/>
</dbReference>
<dbReference type="EMBL" id="JABFAF010000005">
    <property type="protein sequence ID" value="MBA0854683.1"/>
    <property type="molecule type" value="Genomic_DNA"/>
</dbReference>
<keyword evidence="1" id="KW-0677">Repeat</keyword>
<dbReference type="AlphaFoldDB" id="A0A7J9L7M3"/>
<evidence type="ECO:0000256" key="1">
    <source>
        <dbReference type="ARBA" id="ARBA00022737"/>
    </source>
</evidence>
<name>A0A7J9L7M3_GOSSC</name>
<keyword evidence="5" id="KW-1185">Reference proteome</keyword>
<dbReference type="PROSITE" id="PS51375">
    <property type="entry name" value="PPR"/>
    <property type="match status" value="1"/>
</dbReference>
<dbReference type="NCBIfam" id="TIGR00756">
    <property type="entry name" value="PPR"/>
    <property type="match status" value="1"/>
</dbReference>